<reference evidence="1" key="1">
    <citation type="journal article" date="2014" name="Front. Microbiol.">
        <title>High frequency of phylogenetically diverse reductive dehalogenase-homologous genes in deep subseafloor sedimentary metagenomes.</title>
        <authorList>
            <person name="Kawai M."/>
            <person name="Futagami T."/>
            <person name="Toyoda A."/>
            <person name="Takaki Y."/>
            <person name="Nishi S."/>
            <person name="Hori S."/>
            <person name="Arai W."/>
            <person name="Tsubouchi T."/>
            <person name="Morono Y."/>
            <person name="Uchiyama I."/>
            <person name="Ito T."/>
            <person name="Fujiyama A."/>
            <person name="Inagaki F."/>
            <person name="Takami H."/>
        </authorList>
    </citation>
    <scope>NUCLEOTIDE SEQUENCE</scope>
    <source>
        <strain evidence="1">Expedition CK06-06</strain>
    </source>
</reference>
<organism evidence="1">
    <name type="scientific">marine sediment metagenome</name>
    <dbReference type="NCBI Taxonomy" id="412755"/>
    <lineage>
        <taxon>unclassified sequences</taxon>
        <taxon>metagenomes</taxon>
        <taxon>ecological metagenomes</taxon>
    </lineage>
</organism>
<proteinExistence type="predicted"/>
<evidence type="ECO:0000313" key="1">
    <source>
        <dbReference type="EMBL" id="GAG90860.1"/>
    </source>
</evidence>
<comment type="caution">
    <text evidence="1">The sequence shown here is derived from an EMBL/GenBank/DDBJ whole genome shotgun (WGS) entry which is preliminary data.</text>
</comment>
<name>X1B6X8_9ZZZZ</name>
<gene>
    <name evidence="1" type="ORF">S01H4_48264</name>
</gene>
<dbReference type="EMBL" id="BART01027190">
    <property type="protein sequence ID" value="GAG90860.1"/>
    <property type="molecule type" value="Genomic_DNA"/>
</dbReference>
<dbReference type="AlphaFoldDB" id="X1B6X8"/>
<protein>
    <submittedName>
        <fullName evidence="1">Uncharacterized protein</fullName>
    </submittedName>
</protein>
<accession>X1B6X8</accession>
<sequence>MALWEQIINGKYKKWINVCAPIHFIFEITEHTYDIIITMDWDKYERIETNI</sequence>